<sequence>MRIGELSRRTGISASRIRFYERHQVVPVADRGQNGYRDYPETAVKRLKLINDAQQLGFSLKEVRAFLDDAAPSFPSRAATIEALRRKIADIDQHLKEVRARRGRITNLLKEIGG</sequence>
<organism evidence="5 6">
    <name type="scientific">Sphingomonas oligophenolica</name>
    <dbReference type="NCBI Taxonomy" id="301154"/>
    <lineage>
        <taxon>Bacteria</taxon>
        <taxon>Pseudomonadati</taxon>
        <taxon>Pseudomonadota</taxon>
        <taxon>Alphaproteobacteria</taxon>
        <taxon>Sphingomonadales</taxon>
        <taxon>Sphingomonadaceae</taxon>
        <taxon>Sphingomonas</taxon>
    </lineage>
</organism>
<evidence type="ECO:0000256" key="1">
    <source>
        <dbReference type="ARBA" id="ARBA00023015"/>
    </source>
</evidence>
<dbReference type="PROSITE" id="PS50937">
    <property type="entry name" value="HTH_MERR_2"/>
    <property type="match status" value="1"/>
</dbReference>
<dbReference type="InterPro" id="IPR009061">
    <property type="entry name" value="DNA-bd_dom_put_sf"/>
</dbReference>
<dbReference type="PROSITE" id="PS00552">
    <property type="entry name" value="HTH_MERR_1"/>
    <property type="match status" value="1"/>
</dbReference>
<accession>A0ABU9Y650</accession>
<protein>
    <submittedName>
        <fullName evidence="5">MerR family transcriptional regulator</fullName>
    </submittedName>
</protein>
<dbReference type="Proteomes" id="UP001419910">
    <property type="component" value="Unassembled WGS sequence"/>
</dbReference>
<dbReference type="RefSeq" id="WP_343892460.1">
    <property type="nucleotide sequence ID" value="NZ_BAAAEH010000059.1"/>
</dbReference>
<keyword evidence="3" id="KW-0804">Transcription</keyword>
<keyword evidence="2" id="KW-0238">DNA-binding</keyword>
<dbReference type="InterPro" id="IPR047057">
    <property type="entry name" value="MerR_fam"/>
</dbReference>
<dbReference type="PRINTS" id="PR00040">
    <property type="entry name" value="HTHMERR"/>
</dbReference>
<keyword evidence="1" id="KW-0805">Transcription regulation</keyword>
<dbReference type="Pfam" id="PF13411">
    <property type="entry name" value="MerR_1"/>
    <property type="match status" value="1"/>
</dbReference>
<feature type="domain" description="HTH merR-type" evidence="4">
    <location>
        <begin position="1"/>
        <end position="69"/>
    </location>
</feature>
<evidence type="ECO:0000256" key="2">
    <source>
        <dbReference type="ARBA" id="ARBA00023125"/>
    </source>
</evidence>
<evidence type="ECO:0000259" key="4">
    <source>
        <dbReference type="PROSITE" id="PS50937"/>
    </source>
</evidence>
<dbReference type="PANTHER" id="PTHR30204:SF94">
    <property type="entry name" value="HEAVY METAL-DEPENDENT TRANSCRIPTIONAL REGULATOR HI_0293-RELATED"/>
    <property type="match status" value="1"/>
</dbReference>
<comment type="caution">
    <text evidence="5">The sequence shown here is derived from an EMBL/GenBank/DDBJ whole genome shotgun (WGS) entry which is preliminary data.</text>
</comment>
<name>A0ABU9Y650_9SPHN</name>
<dbReference type="InterPro" id="IPR000551">
    <property type="entry name" value="MerR-type_HTH_dom"/>
</dbReference>
<keyword evidence="6" id="KW-1185">Reference proteome</keyword>
<dbReference type="Gene3D" id="1.10.1660.10">
    <property type="match status" value="1"/>
</dbReference>
<dbReference type="PANTHER" id="PTHR30204">
    <property type="entry name" value="REDOX-CYCLING DRUG-SENSING TRANSCRIPTIONAL ACTIVATOR SOXR"/>
    <property type="match status" value="1"/>
</dbReference>
<dbReference type="EMBL" id="JBDIME010000016">
    <property type="protein sequence ID" value="MEN2791285.1"/>
    <property type="molecule type" value="Genomic_DNA"/>
</dbReference>
<evidence type="ECO:0000313" key="6">
    <source>
        <dbReference type="Proteomes" id="UP001419910"/>
    </source>
</evidence>
<reference evidence="5 6" key="1">
    <citation type="submission" date="2024-05" db="EMBL/GenBank/DDBJ databases">
        <authorList>
            <person name="Liu Q."/>
            <person name="Xin Y.-H."/>
        </authorList>
    </citation>
    <scope>NUCLEOTIDE SEQUENCE [LARGE SCALE GENOMIC DNA]</scope>
    <source>
        <strain evidence="5 6">CGMCC 1.10181</strain>
    </source>
</reference>
<evidence type="ECO:0000313" key="5">
    <source>
        <dbReference type="EMBL" id="MEN2791285.1"/>
    </source>
</evidence>
<proteinExistence type="predicted"/>
<dbReference type="SMART" id="SM00422">
    <property type="entry name" value="HTH_MERR"/>
    <property type="match status" value="1"/>
</dbReference>
<dbReference type="SUPFAM" id="SSF46955">
    <property type="entry name" value="Putative DNA-binding domain"/>
    <property type="match status" value="1"/>
</dbReference>
<evidence type="ECO:0000256" key="3">
    <source>
        <dbReference type="ARBA" id="ARBA00023163"/>
    </source>
</evidence>
<gene>
    <name evidence="5" type="ORF">ABC974_16745</name>
</gene>